<reference evidence="2 3" key="1">
    <citation type="submission" date="2015-09" db="EMBL/GenBank/DDBJ databases">
        <authorList>
            <consortium name="Pathogen Informatics"/>
        </authorList>
    </citation>
    <scope>NUCLEOTIDE SEQUENCE [LARGE SCALE GENOMIC DNA]</scope>
    <source>
        <strain evidence="2 3">2789STDY5834966</strain>
    </source>
</reference>
<dbReference type="InterPro" id="IPR043502">
    <property type="entry name" value="DNA/RNA_pol_sf"/>
</dbReference>
<dbReference type="InterPro" id="IPR030931">
    <property type="entry name" value="Group_II_RT_mat"/>
</dbReference>
<dbReference type="Pfam" id="PF00078">
    <property type="entry name" value="RVT_1"/>
    <property type="match status" value="1"/>
</dbReference>
<accession>A0A173U303</accession>
<feature type="domain" description="Reverse transcriptase" evidence="1">
    <location>
        <begin position="101"/>
        <end position="368"/>
    </location>
</feature>
<dbReference type="PANTHER" id="PTHR34047:SF8">
    <property type="entry name" value="PROTEIN YKFC"/>
    <property type="match status" value="1"/>
</dbReference>
<dbReference type="InterPro" id="IPR000477">
    <property type="entry name" value="RT_dom"/>
</dbReference>
<dbReference type="CDD" id="cd01651">
    <property type="entry name" value="RT_G2_intron"/>
    <property type="match status" value="1"/>
</dbReference>
<dbReference type="PANTHER" id="PTHR34047">
    <property type="entry name" value="NUCLEAR INTRON MATURASE 1, MITOCHONDRIAL-RELATED"/>
    <property type="match status" value="1"/>
</dbReference>
<protein>
    <submittedName>
        <fullName evidence="2">Group II intron-encoded protein ltrA</fullName>
    </submittedName>
</protein>
<dbReference type="OrthoDB" id="9788687at2"/>
<gene>
    <name evidence="2" type="primary">ltrA</name>
    <name evidence="2" type="ORF">ERS852578_02051</name>
</gene>
<evidence type="ECO:0000313" key="3">
    <source>
        <dbReference type="Proteomes" id="UP000095390"/>
    </source>
</evidence>
<dbReference type="AlphaFoldDB" id="A0A173U303"/>
<organism evidence="2 3">
    <name type="scientific">Anaerobutyricum hallii</name>
    <dbReference type="NCBI Taxonomy" id="39488"/>
    <lineage>
        <taxon>Bacteria</taxon>
        <taxon>Bacillati</taxon>
        <taxon>Bacillota</taxon>
        <taxon>Clostridia</taxon>
        <taxon>Lachnospirales</taxon>
        <taxon>Lachnospiraceae</taxon>
        <taxon>Anaerobutyricum</taxon>
    </lineage>
</organism>
<proteinExistence type="predicted"/>
<dbReference type="InterPro" id="IPR051083">
    <property type="entry name" value="GrpII_Intron_Splice-Mob/Def"/>
</dbReference>
<evidence type="ECO:0000259" key="1">
    <source>
        <dbReference type="PROSITE" id="PS50878"/>
    </source>
</evidence>
<dbReference type="NCBIfam" id="TIGR04416">
    <property type="entry name" value="group_II_RT_mat"/>
    <property type="match status" value="1"/>
</dbReference>
<dbReference type="EMBL" id="CYYC01000025">
    <property type="protein sequence ID" value="CUN07868.1"/>
    <property type="molecule type" value="Genomic_DNA"/>
</dbReference>
<name>A0A173U303_9FIRM</name>
<dbReference type="PROSITE" id="PS50878">
    <property type="entry name" value="RT_POL"/>
    <property type="match status" value="1"/>
</dbReference>
<evidence type="ECO:0000313" key="2">
    <source>
        <dbReference type="EMBL" id="CUN07868.1"/>
    </source>
</evidence>
<dbReference type="Proteomes" id="UP000095390">
    <property type="component" value="Unassembled WGS sequence"/>
</dbReference>
<sequence length="657" mass="75418">MTKRNKSCESEVMLTMQRKELLKKSAIRHAEYYGMVEVQDALYADSANKKIFTDLISIIGSDANIKMAYRNLKSNKGSNTPGVDGKTFKDLAEMSEEALVRCVRDKILNYQPKAVRRVYIPKPNGKMRPLGIPTVIDRIVQQSVLQVMEPICEAKFYRHSYGFRPNRSTKNAVAVCYKLAQVDGFHYVVDVDIKGFFDNVDHGKLLKQIWTLGIRDKRLISLIGKMLKAPIEENGVRTVPDKGTPQGGVLSPLLANIVLNELDWWIASQWEEMPAKHPLKSDIYMNKNGTPNKGNLYKKLRQSRLKECHIVRYADDFKIFCKSYSDAVKLKHAVEQWLMDRLKLETSPDKSRITNLTKGYSDFLGIKFKLYKKGKKWSIKSHMTDKAINSQQAKLKNAMAQACKSHESEQSQHDDLIRYNQAVIGMHQYYNMATMINADVHRLFPSIDITMKTRLNSRADLSKERPPTLKGAMDEYFYQKYGESKQVRYINGMIVVPVAYCRTQNPMFFQVDTNRYTPQGRERIHRMLAKSKYGETLLKLSRDNDTKHSIEFCDNRLSRFVASKGKCELSKVSLAFEDVECIYLNPPSQGGTDEYANLRIVHKDIKRLIYSTDVKIIKSLIDLFDCRAPAKIAKLNKWRAKAGLEAVNLITINQTLK</sequence>
<dbReference type="SUPFAM" id="SSF56672">
    <property type="entry name" value="DNA/RNA polymerases"/>
    <property type="match status" value="1"/>
</dbReference>